<gene>
    <name evidence="1" type="ORF">FNF27_08190</name>
</gene>
<evidence type="ECO:0000313" key="1">
    <source>
        <dbReference type="EMBL" id="KAA0161039.1"/>
    </source>
</evidence>
<proteinExistence type="predicted"/>
<sequence length="203" mass="21389">MVRPVPSPLLCKRLRCGHPTITAPPSPCSRVRTVPHSPRMPCQWFCVGTVTDRSALGMASSTETLGAAAAALMTGLEVRSVAALVVGDDLAGQSAAARLCECSLKLAVGGTEVAAWLELQMSELRSGSDVVGDGEAGRIAQDANQLVAEAESLASRLFDVIVMAGDDDTTAAAAEQLATRHPRNTFLILRDGARHRPTCRPTW</sequence>
<reference evidence="1 2" key="1">
    <citation type="submission" date="2019-07" db="EMBL/GenBank/DDBJ databases">
        <title>Genomes of Cafeteria roenbergensis.</title>
        <authorList>
            <person name="Fischer M.G."/>
            <person name="Hackl T."/>
            <person name="Roman M."/>
        </authorList>
    </citation>
    <scope>NUCLEOTIDE SEQUENCE [LARGE SCALE GENOMIC DNA]</scope>
    <source>
        <strain evidence="1 2">E4-10P</strain>
    </source>
</reference>
<dbReference type="AlphaFoldDB" id="A0A5A8D7X0"/>
<protein>
    <submittedName>
        <fullName evidence="1">Uncharacterized protein</fullName>
    </submittedName>
</protein>
<name>A0A5A8D7X0_CAFRO</name>
<accession>A0A5A8D7X0</accession>
<comment type="caution">
    <text evidence="1">The sequence shown here is derived from an EMBL/GenBank/DDBJ whole genome shotgun (WGS) entry which is preliminary data.</text>
</comment>
<dbReference type="EMBL" id="VLTO01000145">
    <property type="protein sequence ID" value="KAA0161039.1"/>
    <property type="molecule type" value="Genomic_DNA"/>
</dbReference>
<organism evidence="1 2">
    <name type="scientific">Cafeteria roenbergensis</name>
    <name type="common">Marine flagellate</name>
    <dbReference type="NCBI Taxonomy" id="33653"/>
    <lineage>
        <taxon>Eukaryota</taxon>
        <taxon>Sar</taxon>
        <taxon>Stramenopiles</taxon>
        <taxon>Bigyra</taxon>
        <taxon>Opalozoa</taxon>
        <taxon>Bicosoecida</taxon>
        <taxon>Cafeteriaceae</taxon>
        <taxon>Cafeteria</taxon>
    </lineage>
</organism>
<dbReference type="Proteomes" id="UP000322899">
    <property type="component" value="Unassembled WGS sequence"/>
</dbReference>
<evidence type="ECO:0000313" key="2">
    <source>
        <dbReference type="Proteomes" id="UP000322899"/>
    </source>
</evidence>